<evidence type="ECO:0000313" key="3">
    <source>
        <dbReference type="Proteomes" id="UP001165986"/>
    </source>
</evidence>
<dbReference type="AlphaFoldDB" id="A0AA40T3P4"/>
<evidence type="ECO:0000256" key="1">
    <source>
        <dbReference type="SAM" id="Phobius"/>
    </source>
</evidence>
<dbReference type="EMBL" id="VJXY01000054">
    <property type="protein sequence ID" value="MBD6620098.1"/>
    <property type="molecule type" value="Genomic_DNA"/>
</dbReference>
<keyword evidence="1" id="KW-0812">Transmembrane</keyword>
<keyword evidence="1" id="KW-0472">Membrane</keyword>
<comment type="caution">
    <text evidence="2">The sequence shown here is derived from an EMBL/GenBank/DDBJ whole genome shotgun (WGS) entry which is preliminary data.</text>
</comment>
<feature type="transmembrane region" description="Helical" evidence="1">
    <location>
        <begin position="7"/>
        <end position="27"/>
    </location>
</feature>
<feature type="transmembrane region" description="Helical" evidence="1">
    <location>
        <begin position="71"/>
        <end position="90"/>
    </location>
</feature>
<gene>
    <name evidence="2" type="ORF">FNW02_30970</name>
</gene>
<reference evidence="2" key="1">
    <citation type="submission" date="2019-07" db="EMBL/GenBank/DDBJ databases">
        <title>Toxilogical consequences of a new and cryptic species of cyanobacteria (Komarekiella delphini-convector) recovered from the epidermis of a bottlenose dolphin and 1500 ft. in the air.</title>
        <authorList>
            <person name="Brown A.O."/>
            <person name="Dvorak P."/>
            <person name="Villanueva C.D."/>
            <person name="Foss A.J."/>
            <person name="Garvey A.D."/>
            <person name="Gibson Q.A."/>
            <person name="Johansen J.R."/>
            <person name="Casamatta D.A."/>
        </authorList>
    </citation>
    <scope>NUCLEOTIDE SEQUENCE</scope>
    <source>
        <strain evidence="2">SJRDD-AB1</strain>
    </source>
</reference>
<organism evidence="2 3">
    <name type="scientific">Komarekiella delphini-convector SJRDD-AB1</name>
    <dbReference type="NCBI Taxonomy" id="2593771"/>
    <lineage>
        <taxon>Bacteria</taxon>
        <taxon>Bacillati</taxon>
        <taxon>Cyanobacteriota</taxon>
        <taxon>Cyanophyceae</taxon>
        <taxon>Nostocales</taxon>
        <taxon>Nostocaceae</taxon>
        <taxon>Komarekiella</taxon>
        <taxon>Komarekiella delphini-convector</taxon>
    </lineage>
</organism>
<proteinExistence type="predicted"/>
<feature type="transmembrane region" description="Helical" evidence="1">
    <location>
        <begin position="39"/>
        <end position="64"/>
    </location>
</feature>
<dbReference type="RefSeq" id="WP_191761305.1">
    <property type="nucleotide sequence ID" value="NZ_VJXY01000054.1"/>
</dbReference>
<dbReference type="Proteomes" id="UP001165986">
    <property type="component" value="Unassembled WGS sequence"/>
</dbReference>
<protein>
    <submittedName>
        <fullName evidence="2">Uncharacterized protein</fullName>
    </submittedName>
</protein>
<accession>A0AA40T3P4</accession>
<keyword evidence="1" id="KW-1133">Transmembrane helix</keyword>
<evidence type="ECO:0000313" key="2">
    <source>
        <dbReference type="EMBL" id="MBD6620098.1"/>
    </source>
</evidence>
<sequence>MNQIQVALIIGYLLMTCYFLGNWLIFSLRHPSSSPEDKFLSFVMFLITTIFWPLVVPISCLGMLKKQQLEYSTVIPVLLAMFAFSISYYLTYLHAHGICYTGLLCPYAS</sequence>
<name>A0AA40T3P4_9NOST</name>
<keyword evidence="3" id="KW-1185">Reference proteome</keyword>